<keyword evidence="3" id="KW-1185">Reference proteome</keyword>
<dbReference type="Proteomes" id="UP000612899">
    <property type="component" value="Unassembled WGS sequence"/>
</dbReference>
<feature type="chain" id="PRO_5035182820" description="Secreted protein" evidence="1">
    <location>
        <begin position="32"/>
        <end position="140"/>
    </location>
</feature>
<evidence type="ECO:0008006" key="4">
    <source>
        <dbReference type="Google" id="ProtNLM"/>
    </source>
</evidence>
<sequence>MRGRLRGMVAAATVAVVSTAFLLIGGSPASAGPYTCRGPENSFATWGIDYPTATWTTVVMDHTTNNCNDIQVKLNGGTSDYDYMCVVFINVTNVCNYSTRVPENWTWVNIATNVADNVAYEIRLYLRNGRHGQRVVGWAS</sequence>
<gene>
    <name evidence="2" type="ORF">Rhe02_56210</name>
</gene>
<name>A0A8J3VHM4_9ACTN</name>
<accession>A0A8J3VHM4</accession>
<feature type="signal peptide" evidence="1">
    <location>
        <begin position="1"/>
        <end position="31"/>
    </location>
</feature>
<organism evidence="2 3">
    <name type="scientific">Rhizocola hellebori</name>
    <dbReference type="NCBI Taxonomy" id="1392758"/>
    <lineage>
        <taxon>Bacteria</taxon>
        <taxon>Bacillati</taxon>
        <taxon>Actinomycetota</taxon>
        <taxon>Actinomycetes</taxon>
        <taxon>Micromonosporales</taxon>
        <taxon>Micromonosporaceae</taxon>
        <taxon>Rhizocola</taxon>
    </lineage>
</organism>
<reference evidence="2" key="1">
    <citation type="submission" date="2021-01" db="EMBL/GenBank/DDBJ databases">
        <title>Whole genome shotgun sequence of Rhizocola hellebori NBRC 109834.</title>
        <authorList>
            <person name="Komaki H."/>
            <person name="Tamura T."/>
        </authorList>
    </citation>
    <scope>NUCLEOTIDE SEQUENCE</scope>
    <source>
        <strain evidence="2">NBRC 109834</strain>
    </source>
</reference>
<comment type="caution">
    <text evidence="2">The sequence shown here is derived from an EMBL/GenBank/DDBJ whole genome shotgun (WGS) entry which is preliminary data.</text>
</comment>
<evidence type="ECO:0000256" key="1">
    <source>
        <dbReference type="SAM" id="SignalP"/>
    </source>
</evidence>
<proteinExistence type="predicted"/>
<keyword evidence="1" id="KW-0732">Signal</keyword>
<dbReference type="AlphaFoldDB" id="A0A8J3VHM4"/>
<dbReference type="EMBL" id="BONY01000037">
    <property type="protein sequence ID" value="GIH07554.1"/>
    <property type="molecule type" value="Genomic_DNA"/>
</dbReference>
<evidence type="ECO:0000313" key="2">
    <source>
        <dbReference type="EMBL" id="GIH07554.1"/>
    </source>
</evidence>
<dbReference type="RefSeq" id="WP_203911339.1">
    <property type="nucleotide sequence ID" value="NZ_BONY01000037.1"/>
</dbReference>
<evidence type="ECO:0000313" key="3">
    <source>
        <dbReference type="Proteomes" id="UP000612899"/>
    </source>
</evidence>
<protein>
    <recommendedName>
        <fullName evidence="4">Secreted protein</fullName>
    </recommendedName>
</protein>